<name>A0A3G4ZUM1_9VIRU</name>
<reference evidence="1" key="1">
    <citation type="submission" date="2018-10" db="EMBL/GenBank/DDBJ databases">
        <title>Hidden diversity of soil giant viruses.</title>
        <authorList>
            <person name="Schulz F."/>
            <person name="Alteio L."/>
            <person name="Goudeau D."/>
            <person name="Ryan E.M."/>
            <person name="Malmstrom R.R."/>
            <person name="Blanchard J."/>
            <person name="Woyke T."/>
        </authorList>
    </citation>
    <scope>NUCLEOTIDE SEQUENCE</scope>
    <source>
        <strain evidence="1">BAV1</strain>
    </source>
</reference>
<accession>A0A3G4ZUM1</accession>
<sequence length="191" mass="22768">MQKGNWYKYKVPRNLIGPIFTFLNNNLSIQKKEKDIARISISCKTSVNHCGTYYKILIRDGFDFICLDMSKGTYSYIYNGYDEREIKKVEKLKYSNRYKIKGIIIKDNDYTKLNELCYKFVDSIKEQIPNGRITQDGNRSLTKVELYLLLKRIKETYRKGKYRIDKNNSLFIFLRIALLPKDLYKCIINYL</sequence>
<gene>
    <name evidence="1" type="ORF">Barrevirus13_8</name>
</gene>
<evidence type="ECO:0000313" key="1">
    <source>
        <dbReference type="EMBL" id="AYV77119.1"/>
    </source>
</evidence>
<dbReference type="EMBL" id="MK072010">
    <property type="protein sequence ID" value="AYV77119.1"/>
    <property type="molecule type" value="Genomic_DNA"/>
</dbReference>
<organism evidence="1">
    <name type="scientific">Barrevirus sp</name>
    <dbReference type="NCBI Taxonomy" id="2487763"/>
    <lineage>
        <taxon>Viruses</taxon>
        <taxon>Varidnaviria</taxon>
        <taxon>Bamfordvirae</taxon>
        <taxon>Nucleocytoviricota</taxon>
        <taxon>Megaviricetes</taxon>
        <taxon>Imitervirales</taxon>
        <taxon>Mimiviridae</taxon>
        <taxon>Klosneuvirinae</taxon>
    </lineage>
</organism>
<proteinExistence type="predicted"/>
<protein>
    <submittedName>
        <fullName evidence="1">Uncharacterized protein</fullName>
    </submittedName>
</protein>